<dbReference type="Proteomes" id="UP001159405">
    <property type="component" value="Unassembled WGS sequence"/>
</dbReference>
<evidence type="ECO:0000313" key="16">
    <source>
        <dbReference type="Proteomes" id="UP001159405"/>
    </source>
</evidence>
<evidence type="ECO:0000256" key="3">
    <source>
        <dbReference type="ARBA" id="ARBA00004991"/>
    </source>
</evidence>
<keyword evidence="6" id="KW-0808">Transferase</keyword>
<dbReference type="EC" id="2.3.1.50" evidence="5"/>
<evidence type="ECO:0000256" key="12">
    <source>
        <dbReference type="ARBA" id="ARBA00041765"/>
    </source>
</evidence>
<name>A0ABN8PIS3_9CNID</name>
<comment type="pathway">
    <text evidence="2">Lipid metabolism; sphingolipid metabolism.</text>
</comment>
<evidence type="ECO:0000256" key="13">
    <source>
        <dbReference type="ARBA" id="ARBA00042649"/>
    </source>
</evidence>
<gene>
    <name evidence="15" type="ORF">PLOB_00043961</name>
</gene>
<organism evidence="15 16">
    <name type="scientific">Porites lobata</name>
    <dbReference type="NCBI Taxonomy" id="104759"/>
    <lineage>
        <taxon>Eukaryota</taxon>
        <taxon>Metazoa</taxon>
        <taxon>Cnidaria</taxon>
        <taxon>Anthozoa</taxon>
        <taxon>Hexacorallia</taxon>
        <taxon>Scleractinia</taxon>
        <taxon>Fungiina</taxon>
        <taxon>Poritidae</taxon>
        <taxon>Porites</taxon>
    </lineage>
</organism>
<accession>A0ABN8PIS3</accession>
<feature type="domain" description="Aminotransferase class I/classII large" evidence="14">
    <location>
        <begin position="125"/>
        <end position="293"/>
    </location>
</feature>
<keyword evidence="9" id="KW-0443">Lipid metabolism</keyword>
<evidence type="ECO:0000256" key="8">
    <source>
        <dbReference type="ARBA" id="ARBA00022919"/>
    </source>
</evidence>
<keyword evidence="16" id="KW-1185">Reference proteome</keyword>
<evidence type="ECO:0000256" key="10">
    <source>
        <dbReference type="ARBA" id="ARBA00023315"/>
    </source>
</evidence>
<comment type="caution">
    <text evidence="15">The sequence shown here is derived from an EMBL/GenBank/DDBJ whole genome shotgun (WGS) entry which is preliminary data.</text>
</comment>
<evidence type="ECO:0000256" key="9">
    <source>
        <dbReference type="ARBA" id="ARBA00023098"/>
    </source>
</evidence>
<comment type="similarity">
    <text evidence="4">Belongs to the class-II pyridoxal-phosphate-dependent aminotransferase family.</text>
</comment>
<evidence type="ECO:0000259" key="14">
    <source>
        <dbReference type="Pfam" id="PF00155"/>
    </source>
</evidence>
<evidence type="ECO:0000256" key="5">
    <source>
        <dbReference type="ARBA" id="ARBA00013220"/>
    </source>
</evidence>
<sequence length="295" mass="34094">MARVEQQQCGPEGSTESPYYLGQLSYFTIYLTKGIEILEYYTKVPFYHVLFEAVLVLWIIRLITSKTFRFREQKIELTEKEEEELIEEWQPEPLVPVTPTYDLDAITPKVVQGKPGHSLKIDDKECLNFATFNFLGFVGNEKIEDTAIKSLHRYGVGSCGPRGFYGTIDVHLELEERLAKFMRTEEAILYSYGFSTIASVIPAYSKRGDVIFCDKGVSFAIQKGLVASRSRIMWFDHNDMDDLERLLFEQKEKDDKNPKKACVTRRFLVVEGIYVNYGDIAPLPKLIELKYKYKV</sequence>
<keyword evidence="7" id="KW-0663">Pyridoxal phosphate</keyword>
<dbReference type="EMBL" id="CALNXK010000073">
    <property type="protein sequence ID" value="CAH3144417.1"/>
    <property type="molecule type" value="Genomic_DNA"/>
</dbReference>
<evidence type="ECO:0000256" key="2">
    <source>
        <dbReference type="ARBA" id="ARBA00004760"/>
    </source>
</evidence>
<evidence type="ECO:0000256" key="11">
    <source>
        <dbReference type="ARBA" id="ARBA00041066"/>
    </source>
</evidence>
<dbReference type="Gene3D" id="3.40.640.10">
    <property type="entry name" value="Type I PLP-dependent aspartate aminotransferase-like (Major domain)"/>
    <property type="match status" value="1"/>
</dbReference>
<comment type="pathway">
    <text evidence="3">Sphingolipid metabolism.</text>
</comment>
<dbReference type="PANTHER" id="PTHR13693:SF2">
    <property type="entry name" value="SERINE PALMITOYLTRANSFERASE 1"/>
    <property type="match status" value="1"/>
</dbReference>
<comment type="cofactor">
    <cofactor evidence="1">
        <name>pyridoxal 5'-phosphate</name>
        <dbReference type="ChEBI" id="CHEBI:597326"/>
    </cofactor>
</comment>
<evidence type="ECO:0000256" key="1">
    <source>
        <dbReference type="ARBA" id="ARBA00001933"/>
    </source>
</evidence>
<dbReference type="Pfam" id="PF00155">
    <property type="entry name" value="Aminotran_1_2"/>
    <property type="match status" value="1"/>
</dbReference>
<dbReference type="InterPro" id="IPR015421">
    <property type="entry name" value="PyrdxlP-dep_Trfase_major"/>
</dbReference>
<protein>
    <recommendedName>
        <fullName evidence="11">Serine palmitoyltransferase 1</fullName>
        <ecNumber evidence="5">2.3.1.50</ecNumber>
    </recommendedName>
    <alternativeName>
        <fullName evidence="12">Long chain base biosynthesis protein 1</fullName>
    </alternativeName>
    <alternativeName>
        <fullName evidence="13">Serine-palmitoyl-CoA transferase 1</fullName>
    </alternativeName>
</protein>
<dbReference type="InterPro" id="IPR004839">
    <property type="entry name" value="Aminotransferase_I/II_large"/>
</dbReference>
<reference evidence="15 16" key="1">
    <citation type="submission" date="2022-05" db="EMBL/GenBank/DDBJ databases">
        <authorList>
            <consortium name="Genoscope - CEA"/>
            <person name="William W."/>
        </authorList>
    </citation>
    <scope>NUCLEOTIDE SEQUENCE [LARGE SCALE GENOMIC DNA]</scope>
</reference>
<proteinExistence type="inferred from homology"/>
<evidence type="ECO:0000256" key="7">
    <source>
        <dbReference type="ARBA" id="ARBA00022898"/>
    </source>
</evidence>
<evidence type="ECO:0000256" key="4">
    <source>
        <dbReference type="ARBA" id="ARBA00008392"/>
    </source>
</evidence>
<dbReference type="InterPro" id="IPR050087">
    <property type="entry name" value="AON_synthase_class-II"/>
</dbReference>
<evidence type="ECO:0000256" key="6">
    <source>
        <dbReference type="ARBA" id="ARBA00022679"/>
    </source>
</evidence>
<dbReference type="SUPFAM" id="SSF53383">
    <property type="entry name" value="PLP-dependent transferases"/>
    <property type="match status" value="1"/>
</dbReference>
<evidence type="ECO:0000313" key="15">
    <source>
        <dbReference type="EMBL" id="CAH3144417.1"/>
    </source>
</evidence>
<keyword evidence="8" id="KW-0746">Sphingolipid metabolism</keyword>
<dbReference type="PANTHER" id="PTHR13693">
    <property type="entry name" value="CLASS II AMINOTRANSFERASE/8-AMINO-7-OXONONANOATE SYNTHASE"/>
    <property type="match status" value="1"/>
</dbReference>
<keyword evidence="10" id="KW-0012">Acyltransferase</keyword>
<dbReference type="InterPro" id="IPR015424">
    <property type="entry name" value="PyrdxlP-dep_Trfase"/>
</dbReference>